<gene>
    <name evidence="5" type="ORF">METZ01_LOCUS409735</name>
</gene>
<evidence type="ECO:0000256" key="3">
    <source>
        <dbReference type="ARBA" id="ARBA00023004"/>
    </source>
</evidence>
<dbReference type="InterPro" id="IPR036909">
    <property type="entry name" value="Cyt_c-like_dom_sf"/>
</dbReference>
<sequence length="278" mass="30203">MSTQSTVAFSTLRERKADAGVVVSLATAMQKNGSGLKDCSREGLRYIQETTAKFAEDTGGSAEKRLEAARLLATFDATAARKPLLGFLDEKDETLRFGALQGLIRWAPDGLTDILLPRWKDFSPRSRDEALGFMLKTNLRTKVLLAAIEDGGVAIKDLSASRLQSLRTLKDSALRTRAVKQVGPLPPPTEKVPRAKVIESYLPSLKLEGVASRGRVTYAQRCASCHRAGKEGFLLGPDLVTMKAAGPEKLLTNLVDPSREVAADFVAYEARTAKETLL</sequence>
<organism evidence="5">
    <name type="scientific">marine metagenome</name>
    <dbReference type="NCBI Taxonomy" id="408172"/>
    <lineage>
        <taxon>unclassified sequences</taxon>
        <taxon>metagenomes</taxon>
        <taxon>ecological metagenomes</taxon>
    </lineage>
</organism>
<keyword evidence="2" id="KW-0479">Metal-binding</keyword>
<accession>A0A382WFI6</accession>
<keyword evidence="1" id="KW-0349">Heme</keyword>
<feature type="non-terminal residue" evidence="5">
    <location>
        <position position="278"/>
    </location>
</feature>
<dbReference type="SUPFAM" id="SSF48371">
    <property type="entry name" value="ARM repeat"/>
    <property type="match status" value="1"/>
</dbReference>
<dbReference type="PROSITE" id="PS51007">
    <property type="entry name" value="CYTC"/>
    <property type="match status" value="1"/>
</dbReference>
<dbReference type="InterPro" id="IPR009056">
    <property type="entry name" value="Cyt_c-like_dom"/>
</dbReference>
<reference evidence="5" key="1">
    <citation type="submission" date="2018-05" db="EMBL/GenBank/DDBJ databases">
        <authorList>
            <person name="Lanie J.A."/>
            <person name="Ng W.-L."/>
            <person name="Kazmierczak K.M."/>
            <person name="Andrzejewski T.M."/>
            <person name="Davidsen T.M."/>
            <person name="Wayne K.J."/>
            <person name="Tettelin H."/>
            <person name="Glass J.I."/>
            <person name="Rusch D."/>
            <person name="Podicherti R."/>
            <person name="Tsui H.-C.T."/>
            <person name="Winkler M.E."/>
        </authorList>
    </citation>
    <scope>NUCLEOTIDE SEQUENCE</scope>
</reference>
<keyword evidence="3" id="KW-0408">Iron</keyword>
<proteinExistence type="predicted"/>
<dbReference type="Gene3D" id="1.10.760.10">
    <property type="entry name" value="Cytochrome c-like domain"/>
    <property type="match status" value="1"/>
</dbReference>
<evidence type="ECO:0000313" key="5">
    <source>
        <dbReference type="EMBL" id="SVD56881.1"/>
    </source>
</evidence>
<dbReference type="InterPro" id="IPR016024">
    <property type="entry name" value="ARM-type_fold"/>
</dbReference>
<protein>
    <recommendedName>
        <fullName evidence="4">Cytochrome c domain-containing protein</fullName>
    </recommendedName>
</protein>
<dbReference type="EMBL" id="UINC01159027">
    <property type="protein sequence ID" value="SVD56881.1"/>
    <property type="molecule type" value="Genomic_DNA"/>
</dbReference>
<dbReference type="GO" id="GO:0009055">
    <property type="term" value="F:electron transfer activity"/>
    <property type="evidence" value="ECO:0007669"/>
    <property type="project" value="InterPro"/>
</dbReference>
<dbReference type="InterPro" id="IPR011989">
    <property type="entry name" value="ARM-like"/>
</dbReference>
<evidence type="ECO:0000256" key="2">
    <source>
        <dbReference type="ARBA" id="ARBA00022723"/>
    </source>
</evidence>
<dbReference type="SUPFAM" id="SSF46626">
    <property type="entry name" value="Cytochrome c"/>
    <property type="match status" value="1"/>
</dbReference>
<evidence type="ECO:0000259" key="4">
    <source>
        <dbReference type="PROSITE" id="PS51007"/>
    </source>
</evidence>
<dbReference type="GO" id="GO:0020037">
    <property type="term" value="F:heme binding"/>
    <property type="evidence" value="ECO:0007669"/>
    <property type="project" value="InterPro"/>
</dbReference>
<dbReference type="GO" id="GO:0046872">
    <property type="term" value="F:metal ion binding"/>
    <property type="evidence" value="ECO:0007669"/>
    <property type="project" value="UniProtKB-KW"/>
</dbReference>
<dbReference type="PANTHER" id="PTHR33546">
    <property type="entry name" value="LARGE, MULTIFUNCTIONAL SECRETED PROTEIN-RELATED"/>
    <property type="match status" value="1"/>
</dbReference>
<dbReference type="PANTHER" id="PTHR33546:SF1">
    <property type="entry name" value="LARGE, MULTIFUNCTIONAL SECRETED PROTEIN"/>
    <property type="match status" value="1"/>
</dbReference>
<dbReference type="Gene3D" id="1.25.10.10">
    <property type="entry name" value="Leucine-rich Repeat Variant"/>
    <property type="match status" value="1"/>
</dbReference>
<feature type="domain" description="Cytochrome c" evidence="4">
    <location>
        <begin position="209"/>
        <end position="278"/>
    </location>
</feature>
<name>A0A382WFI6_9ZZZZ</name>
<evidence type="ECO:0000256" key="1">
    <source>
        <dbReference type="ARBA" id="ARBA00022617"/>
    </source>
</evidence>
<dbReference type="AlphaFoldDB" id="A0A382WFI6"/>